<dbReference type="PANTHER" id="PTHR12561:SF3">
    <property type="entry name" value="LIPOYLTRANSFERASE 1, MITOCHONDRIAL"/>
    <property type="match status" value="1"/>
</dbReference>
<comment type="similarity">
    <text evidence="3">Belongs to the LplA family.</text>
</comment>
<evidence type="ECO:0000313" key="6">
    <source>
        <dbReference type="EMBL" id="KAF2220138.1"/>
    </source>
</evidence>
<proteinExistence type="inferred from homology"/>
<dbReference type="EMBL" id="ML992513">
    <property type="protein sequence ID" value="KAF2220138.1"/>
    <property type="molecule type" value="Genomic_DNA"/>
</dbReference>
<dbReference type="InterPro" id="IPR004562">
    <property type="entry name" value="LipoylTrfase_LipoateP_Ligase"/>
</dbReference>
<reference evidence="7" key="1">
    <citation type="journal article" date="2020" name="Stud. Mycol.">
        <title>101 Dothideomycetes genomes: A test case for predicting lifestyles and emergence of pathogens.</title>
        <authorList>
            <person name="Haridas S."/>
            <person name="Albert R."/>
            <person name="Binder M."/>
            <person name="Bloem J."/>
            <person name="LaButti K."/>
            <person name="Salamov A."/>
            <person name="Andreopoulos B."/>
            <person name="Baker S."/>
            <person name="Barry K."/>
            <person name="Bills G."/>
            <person name="Bluhm B."/>
            <person name="Cannon C."/>
            <person name="Castanera R."/>
            <person name="Culley D."/>
            <person name="Daum C."/>
            <person name="Ezra D."/>
            <person name="Gonzalez J."/>
            <person name="Henrissat B."/>
            <person name="Kuo A."/>
            <person name="Liang C."/>
            <person name="Lipzen A."/>
            <person name="Lutzoni F."/>
            <person name="Magnuson J."/>
            <person name="Mondo S."/>
            <person name="Nolan M."/>
            <person name="Ohm R."/>
            <person name="Pangilinan J."/>
            <person name="Park H.-J."/>
            <person name="Ramirez L."/>
            <person name="Alfaro M."/>
            <person name="Sun H."/>
            <person name="Tritt A."/>
            <person name="Yoshinaga Y."/>
            <person name="Zwiers L.-H."/>
            <person name="Turgeon B."/>
            <person name="Goodwin S."/>
            <person name="Spatafora J."/>
            <person name="Crous P."/>
            <person name="Grigoriev I."/>
        </authorList>
    </citation>
    <scope>NUCLEOTIDE SEQUENCE [LARGE SCALE GENOMIC DNA]</scope>
    <source>
        <strain evidence="7">CECT 20119</strain>
    </source>
</reference>
<accession>A0A6A6G3N5</accession>
<dbReference type="OrthoDB" id="201621at2759"/>
<keyword evidence="7" id="KW-1185">Reference proteome</keyword>
<dbReference type="GO" id="GO:0017118">
    <property type="term" value="F:lipoyltransferase activity"/>
    <property type="evidence" value="ECO:0007669"/>
    <property type="project" value="TreeGrafter"/>
</dbReference>
<dbReference type="InterPro" id="IPR045864">
    <property type="entry name" value="aa-tRNA-synth_II/BPL/LPL"/>
</dbReference>
<evidence type="ECO:0000313" key="7">
    <source>
        <dbReference type="Proteomes" id="UP000799538"/>
    </source>
</evidence>
<dbReference type="PROSITE" id="PS51733">
    <property type="entry name" value="BPL_LPL_CATALYTIC"/>
    <property type="match status" value="1"/>
</dbReference>
<protein>
    <recommendedName>
        <fullName evidence="4">Putative lipoate-protein ligase A</fullName>
    </recommendedName>
</protein>
<evidence type="ECO:0000256" key="1">
    <source>
        <dbReference type="ARBA" id="ARBA00003253"/>
    </source>
</evidence>
<dbReference type="GO" id="GO:0005739">
    <property type="term" value="C:mitochondrion"/>
    <property type="evidence" value="ECO:0007669"/>
    <property type="project" value="TreeGrafter"/>
</dbReference>
<dbReference type="PANTHER" id="PTHR12561">
    <property type="entry name" value="LIPOATE-PROTEIN LIGASE"/>
    <property type="match status" value="1"/>
</dbReference>
<evidence type="ECO:0000256" key="3">
    <source>
        <dbReference type="ARBA" id="ARBA00008242"/>
    </source>
</evidence>
<dbReference type="InterPro" id="IPR004143">
    <property type="entry name" value="BPL_LPL_catalytic"/>
</dbReference>
<dbReference type="AlphaFoldDB" id="A0A6A6G3N5"/>
<evidence type="ECO:0000256" key="4">
    <source>
        <dbReference type="ARBA" id="ARBA00015925"/>
    </source>
</evidence>
<comment type="pathway">
    <text evidence="2">Protein modification; protein lipoylation via exogenous pathway; protein N(6)-(lipoyl)lysine from lipoate: step 2/2.</text>
</comment>
<dbReference type="SUPFAM" id="SSF55681">
    <property type="entry name" value="Class II aaRS and biotin synthetases"/>
    <property type="match status" value="1"/>
</dbReference>
<dbReference type="GO" id="GO:0009249">
    <property type="term" value="P:protein lipoylation"/>
    <property type="evidence" value="ECO:0007669"/>
    <property type="project" value="InterPro"/>
</dbReference>
<organism evidence="6 7">
    <name type="scientific">Elsinoe ampelina</name>
    <dbReference type="NCBI Taxonomy" id="302913"/>
    <lineage>
        <taxon>Eukaryota</taxon>
        <taxon>Fungi</taxon>
        <taxon>Dikarya</taxon>
        <taxon>Ascomycota</taxon>
        <taxon>Pezizomycotina</taxon>
        <taxon>Dothideomycetes</taxon>
        <taxon>Dothideomycetidae</taxon>
        <taxon>Myriangiales</taxon>
        <taxon>Elsinoaceae</taxon>
        <taxon>Elsinoe</taxon>
    </lineage>
</organism>
<dbReference type="Gene3D" id="3.30.930.10">
    <property type="entry name" value="Bira Bifunctional Protein, Domain 2"/>
    <property type="match status" value="1"/>
</dbReference>
<evidence type="ECO:0000259" key="5">
    <source>
        <dbReference type="PROSITE" id="PS51733"/>
    </source>
</evidence>
<dbReference type="CDD" id="cd16443">
    <property type="entry name" value="LplA"/>
    <property type="match status" value="1"/>
</dbReference>
<sequence length="429" mass="47871">MLILTPPARRLPSLPPVFSLSHQIKRYRTSHSRFSPASSPPLCFAPLSHSLLDRPVQSYISRSSDPYLNLSIEHHLLQKTAPESAVLFLYVNRPCVVVGRNQNPWTEVNLALLKDFRAEGAIGDGDGDGRGERIGLDLVRRRSGGGTVFHDFGNVNWTVISPSAKFTRDKHAEMVVRALRRVGVERARVNERHDIVVDLGERKTGWMNDTHSTPWMGGETRKVGGSAYKLTRGRALHHGTALLGSGNLGRIKEVLTAPGKGLIESKGVESVSSPVANVGIGNKQFMREVGGEFGKLYGQVETKEVGEEWLEDQGLRKGWEELKSLDWTYCQTPRFKISNESVRSANTRLPLLTMEAKGGCVENLHIKHREDAEGFALDLKDESSKHKIHEIQDWGRMLSMWEEASGKGLQHDHRSELGSWIESMLPARL</sequence>
<feature type="domain" description="BPL/LPL catalytic" evidence="5">
    <location>
        <begin position="81"/>
        <end position="297"/>
    </location>
</feature>
<name>A0A6A6G3N5_9PEZI</name>
<dbReference type="Pfam" id="PF21948">
    <property type="entry name" value="LplA-B_cat"/>
    <property type="match status" value="1"/>
</dbReference>
<dbReference type="Proteomes" id="UP000799538">
    <property type="component" value="Unassembled WGS sequence"/>
</dbReference>
<evidence type="ECO:0000256" key="2">
    <source>
        <dbReference type="ARBA" id="ARBA00005085"/>
    </source>
</evidence>
<dbReference type="UniPathway" id="UPA00537">
    <property type="reaction ID" value="UER00595"/>
</dbReference>
<comment type="function">
    <text evidence="1">Catalyzes both the ATP-dependent activation of exogenously supplied lipoate to lipoyl-AMP and the transfer of the activated lipoyl onto the lipoyl domains of lipoate-dependent enzymes.</text>
</comment>
<gene>
    <name evidence="6" type="ORF">BDZ85DRAFT_241820</name>
</gene>